<evidence type="ECO:0000256" key="10">
    <source>
        <dbReference type="ARBA" id="ARBA00022840"/>
    </source>
</evidence>
<organism evidence="17 18">
    <name type="scientific">Marinobacter lipolyticus SM19</name>
    <dbReference type="NCBI Taxonomy" id="1318628"/>
    <lineage>
        <taxon>Bacteria</taxon>
        <taxon>Pseudomonadati</taxon>
        <taxon>Pseudomonadota</taxon>
        <taxon>Gammaproteobacteria</taxon>
        <taxon>Pseudomonadales</taxon>
        <taxon>Marinobacteraceae</taxon>
        <taxon>Marinobacter</taxon>
    </lineage>
</organism>
<dbReference type="InterPro" id="IPR059117">
    <property type="entry name" value="APS_kinase_dom"/>
</dbReference>
<evidence type="ECO:0000259" key="16">
    <source>
        <dbReference type="Pfam" id="PF01583"/>
    </source>
</evidence>
<evidence type="ECO:0000256" key="11">
    <source>
        <dbReference type="ARBA" id="ARBA00029724"/>
    </source>
</evidence>
<dbReference type="PATRIC" id="fig|1318628.3.peg.227"/>
<dbReference type="Pfam" id="PF01583">
    <property type="entry name" value="APS_kinase"/>
    <property type="match status" value="1"/>
</dbReference>
<sequence length="202" mass="22925">MSNNIVWHNHKVTRAERAAPKNQHPCVLWFTGLSGSGKSTIANALDVALYQRGYHTFLLDGDNVRHGLNKDLGFSDEDRVENIRRIGEMSKLFADAGLIVLSAFISPFTSDRRMVRNLMPAGEFIEVFMDTPIETCEDRDPKGLYEKARAGQIKDFTGIDSPYEVPEHPEVVLDTSSQTVDQCVEQLLEYLLERKLILERQE</sequence>
<dbReference type="GO" id="GO:0070814">
    <property type="term" value="P:hydrogen sulfide biosynthetic process"/>
    <property type="evidence" value="ECO:0007669"/>
    <property type="project" value="UniProtKB-UniRule"/>
</dbReference>
<evidence type="ECO:0000256" key="1">
    <source>
        <dbReference type="ARBA" id="ARBA00001823"/>
    </source>
</evidence>
<evidence type="ECO:0000256" key="2">
    <source>
        <dbReference type="ARBA" id="ARBA00002632"/>
    </source>
</evidence>
<evidence type="ECO:0000256" key="4">
    <source>
        <dbReference type="ARBA" id="ARBA00007008"/>
    </source>
</evidence>
<evidence type="ECO:0000256" key="5">
    <source>
        <dbReference type="ARBA" id="ARBA00012121"/>
    </source>
</evidence>
<comment type="catalytic activity">
    <reaction evidence="1 14 15">
        <text>adenosine 5'-phosphosulfate + ATP = 3'-phosphoadenylyl sulfate + ADP + H(+)</text>
        <dbReference type="Rhea" id="RHEA:24152"/>
        <dbReference type="ChEBI" id="CHEBI:15378"/>
        <dbReference type="ChEBI" id="CHEBI:30616"/>
        <dbReference type="ChEBI" id="CHEBI:58243"/>
        <dbReference type="ChEBI" id="CHEBI:58339"/>
        <dbReference type="ChEBI" id="CHEBI:456216"/>
        <dbReference type="EC" id="2.7.1.25"/>
    </reaction>
</comment>
<keyword evidence="7 14" id="KW-0808">Transferase</keyword>
<evidence type="ECO:0000256" key="8">
    <source>
        <dbReference type="ARBA" id="ARBA00022741"/>
    </source>
</evidence>
<dbReference type="InterPro" id="IPR002891">
    <property type="entry name" value="APS"/>
</dbReference>
<dbReference type="eggNOG" id="COG0529">
    <property type="taxonomic scope" value="Bacteria"/>
</dbReference>
<keyword evidence="18" id="KW-1185">Reference proteome</keyword>
<dbReference type="SUPFAM" id="SSF52540">
    <property type="entry name" value="P-loop containing nucleoside triphosphate hydrolases"/>
    <property type="match status" value="1"/>
</dbReference>
<dbReference type="InterPro" id="IPR027417">
    <property type="entry name" value="P-loop_NTPase"/>
</dbReference>
<dbReference type="Gene3D" id="3.40.50.300">
    <property type="entry name" value="P-loop containing nucleotide triphosphate hydrolases"/>
    <property type="match status" value="1"/>
</dbReference>
<dbReference type="STRING" id="1318628.MARLIPOL_01150"/>
<gene>
    <name evidence="14" type="primary">cysC</name>
    <name evidence="17" type="ORF">MARLIPOL_01150</name>
</gene>
<dbReference type="NCBIfam" id="NF003013">
    <property type="entry name" value="PRK03846.1"/>
    <property type="match status" value="1"/>
</dbReference>
<keyword evidence="8 14" id="KW-0547">Nucleotide-binding</keyword>
<keyword evidence="14" id="KW-0597">Phosphoprotein</keyword>
<protein>
    <recommendedName>
        <fullName evidence="6 14">Adenylyl-sulfate kinase</fullName>
        <ecNumber evidence="5 14">2.7.1.25</ecNumber>
    </recommendedName>
    <alternativeName>
        <fullName evidence="12 14">APS kinase</fullName>
    </alternativeName>
    <alternativeName>
        <fullName evidence="13 14">ATP adenosine-5'-phosphosulfate 3'-phosphotransferase</fullName>
    </alternativeName>
    <alternativeName>
        <fullName evidence="11 14">Adenosine-5'-phosphosulfate kinase</fullName>
    </alternativeName>
</protein>
<evidence type="ECO:0000256" key="9">
    <source>
        <dbReference type="ARBA" id="ARBA00022777"/>
    </source>
</evidence>
<evidence type="ECO:0000256" key="15">
    <source>
        <dbReference type="RuleBase" id="RU004347"/>
    </source>
</evidence>
<dbReference type="NCBIfam" id="TIGR00455">
    <property type="entry name" value="apsK"/>
    <property type="match status" value="1"/>
</dbReference>
<reference evidence="17 18" key="1">
    <citation type="journal article" date="2013" name="Genome Announc.">
        <title>Draft Genome Sequence of the Moderately Halophilic Bacterium Marinobacter lipolyticus Strain SM19.</title>
        <authorList>
            <person name="Papke R.T."/>
            <person name="de la Haba R.R."/>
            <person name="Infante-Dominguez C."/>
            <person name="Perez D."/>
            <person name="Sanchez-Porro C."/>
            <person name="Lapierre P."/>
            <person name="Ventosa A."/>
        </authorList>
    </citation>
    <scope>NUCLEOTIDE SEQUENCE [LARGE SCALE GENOMIC DNA]</scope>
    <source>
        <strain evidence="17 18">SM19</strain>
    </source>
</reference>
<dbReference type="OrthoDB" id="9804504at2"/>
<dbReference type="RefSeq" id="WP_012136218.1">
    <property type="nucleotide sequence ID" value="NZ_KE007306.1"/>
</dbReference>
<evidence type="ECO:0000256" key="13">
    <source>
        <dbReference type="ARBA" id="ARBA00031464"/>
    </source>
</evidence>
<comment type="caution">
    <text evidence="17">The sequence shown here is derived from an EMBL/GenBank/DDBJ whole genome shotgun (WGS) entry which is preliminary data.</text>
</comment>
<dbReference type="UniPathway" id="UPA00140">
    <property type="reaction ID" value="UER00205"/>
</dbReference>
<dbReference type="Proteomes" id="UP000016540">
    <property type="component" value="Unassembled WGS sequence"/>
</dbReference>
<evidence type="ECO:0000256" key="6">
    <source>
        <dbReference type="ARBA" id="ARBA00018163"/>
    </source>
</evidence>
<comment type="pathway">
    <text evidence="3 14 15">Sulfur metabolism; hydrogen sulfide biosynthesis; sulfite from sulfate: step 2/3.</text>
</comment>
<keyword evidence="10 14" id="KW-0067">ATP-binding</keyword>
<keyword evidence="9 14" id="KW-0418">Kinase</keyword>
<dbReference type="GO" id="GO:0004020">
    <property type="term" value="F:adenylylsulfate kinase activity"/>
    <property type="evidence" value="ECO:0007669"/>
    <property type="project" value="UniProtKB-UniRule"/>
</dbReference>
<dbReference type="HOGENOM" id="CLU_046932_1_0_6"/>
<dbReference type="PANTHER" id="PTHR11055">
    <property type="entry name" value="BIFUNCTIONAL 3'-PHOSPHOADENOSINE 5'-PHOSPHOSULFATE SYNTHASE"/>
    <property type="match status" value="1"/>
</dbReference>
<feature type="binding site" evidence="14">
    <location>
        <begin position="32"/>
        <end position="39"/>
    </location>
    <ligand>
        <name>ATP</name>
        <dbReference type="ChEBI" id="CHEBI:30616"/>
    </ligand>
</feature>
<comment type="function">
    <text evidence="2 14 15">Catalyzes the synthesis of activated sulfate.</text>
</comment>
<dbReference type="GO" id="GO:0000103">
    <property type="term" value="P:sulfate assimilation"/>
    <property type="evidence" value="ECO:0007669"/>
    <property type="project" value="UniProtKB-UniRule"/>
</dbReference>
<dbReference type="FunFam" id="3.40.50.300:FF:000212">
    <property type="entry name" value="Adenylyl-sulfate kinase"/>
    <property type="match status" value="1"/>
</dbReference>
<accession>R8B5J7</accession>
<dbReference type="PANTHER" id="PTHR11055:SF63">
    <property type="entry name" value="ADENYLYL-SULFATE KINASE 1, CHLOROPLASTIC"/>
    <property type="match status" value="1"/>
</dbReference>
<evidence type="ECO:0000256" key="3">
    <source>
        <dbReference type="ARBA" id="ARBA00004806"/>
    </source>
</evidence>
<evidence type="ECO:0000256" key="12">
    <source>
        <dbReference type="ARBA" id="ARBA00031393"/>
    </source>
</evidence>
<evidence type="ECO:0000256" key="14">
    <source>
        <dbReference type="HAMAP-Rule" id="MF_00065"/>
    </source>
</evidence>
<evidence type="ECO:0000313" key="18">
    <source>
        <dbReference type="Proteomes" id="UP000016540"/>
    </source>
</evidence>
<feature type="active site" description="Phosphoserine intermediate" evidence="14">
    <location>
        <position position="106"/>
    </location>
</feature>
<dbReference type="AlphaFoldDB" id="R8B5J7"/>
<dbReference type="EC" id="2.7.1.25" evidence="5 14"/>
<name>R8B5J7_9GAMM</name>
<evidence type="ECO:0000256" key="7">
    <source>
        <dbReference type="ARBA" id="ARBA00022679"/>
    </source>
</evidence>
<dbReference type="EMBL" id="ASAD01000003">
    <property type="protein sequence ID" value="EON93893.1"/>
    <property type="molecule type" value="Genomic_DNA"/>
</dbReference>
<evidence type="ECO:0000313" key="17">
    <source>
        <dbReference type="EMBL" id="EON93893.1"/>
    </source>
</evidence>
<dbReference type="HAMAP" id="MF_00065">
    <property type="entry name" value="Adenylyl_sulf_kinase"/>
    <property type="match status" value="1"/>
</dbReference>
<comment type="similarity">
    <text evidence="4 14 15">Belongs to the APS kinase family.</text>
</comment>
<dbReference type="CDD" id="cd02027">
    <property type="entry name" value="APSK"/>
    <property type="match status" value="1"/>
</dbReference>
<dbReference type="GO" id="GO:0005524">
    <property type="term" value="F:ATP binding"/>
    <property type="evidence" value="ECO:0007669"/>
    <property type="project" value="UniProtKB-UniRule"/>
</dbReference>
<proteinExistence type="inferred from homology"/>
<feature type="domain" description="APS kinase" evidence="16">
    <location>
        <begin position="25"/>
        <end position="174"/>
    </location>
</feature>